<dbReference type="PANTHER" id="PTHR23539:SF1">
    <property type="entry name" value="MAJOR FACILITATOR SUPERFAMILY (MFS) PROFILE DOMAIN-CONTAINING PROTEIN"/>
    <property type="match status" value="1"/>
</dbReference>
<evidence type="ECO:0000313" key="4">
    <source>
        <dbReference type="EMBL" id="CAD8322598.1"/>
    </source>
</evidence>
<dbReference type="SUPFAM" id="SSF103473">
    <property type="entry name" value="MFS general substrate transporter"/>
    <property type="match status" value="1"/>
</dbReference>
<feature type="transmembrane region" description="Helical" evidence="2">
    <location>
        <begin position="174"/>
        <end position="191"/>
    </location>
</feature>
<name>A0A6U2HCZ6_9STRA</name>
<keyword evidence="2" id="KW-1133">Transmembrane helix</keyword>
<feature type="transmembrane region" description="Helical" evidence="2">
    <location>
        <begin position="244"/>
        <end position="266"/>
    </location>
</feature>
<feature type="transmembrane region" description="Helical" evidence="2">
    <location>
        <begin position="311"/>
        <end position="330"/>
    </location>
</feature>
<sequence>MGEDKKKSDALFSLSGASLFLGEVRDGLTMLNMQSTFLLVNKGYDEKQVGVMFFVFGMAQFLFQAPSGYIMDYTDRKVLLLSAACVTTTILTLFTAAFSLPDGGNLSLMVFIKFLQGAVTAFIPPGLNSITQGIVGVEGMTGRVSMNEKMNHLGTALNLLMASVIAFFLYPDFVLLFIVSPVACAGVVYFINRIRPEDIDLDAARGMTKKEDDGAQNTTALGGDAINNPIVADSIFDVLRNPKLLVFTMVIFLFHGSNATILALVMQSLAIGNGRSGIVMSCLCIIISQGVMIGSAHICGKYSGKYGRKPLFLIGFFSTPIRCLILTYLVHMRDQVAEAPLYLQLLILSTQVFDGVGAGVFGTMYILVTSDISAGTGRFSLILGITTAAASIGATVSGYVGEALAQDLGYTEAFFILSFTALAPALLYLVGMPETLPSLAKKNQDLKGIASEEESLVQTESGESYDYASVN</sequence>
<dbReference type="Pfam" id="PF07690">
    <property type="entry name" value="MFS_1"/>
    <property type="match status" value="1"/>
</dbReference>
<evidence type="ECO:0000313" key="5">
    <source>
        <dbReference type="EMBL" id="CAD8322599.1"/>
    </source>
</evidence>
<dbReference type="PANTHER" id="PTHR23539">
    <property type="entry name" value="MFS TRANSPORTER"/>
    <property type="match status" value="1"/>
</dbReference>
<dbReference type="Gene3D" id="1.20.1250.20">
    <property type="entry name" value="MFS general substrate transporter like domains"/>
    <property type="match status" value="2"/>
</dbReference>
<organism evidence="5">
    <name type="scientific">Pseudictyota dubia</name>
    <dbReference type="NCBI Taxonomy" id="2749911"/>
    <lineage>
        <taxon>Eukaryota</taxon>
        <taxon>Sar</taxon>
        <taxon>Stramenopiles</taxon>
        <taxon>Ochrophyta</taxon>
        <taxon>Bacillariophyta</taxon>
        <taxon>Mediophyceae</taxon>
        <taxon>Biddulphiophycidae</taxon>
        <taxon>Eupodiscales</taxon>
        <taxon>Odontellaceae</taxon>
        <taxon>Pseudictyota</taxon>
    </lineage>
</organism>
<feature type="transmembrane region" description="Helical" evidence="2">
    <location>
        <begin position="413"/>
        <end position="431"/>
    </location>
</feature>
<gene>
    <name evidence="4" type="ORF">TDUB1175_LOCUS21015</name>
    <name evidence="5" type="ORF">TDUB1175_LOCUS21016</name>
</gene>
<dbReference type="AlphaFoldDB" id="A0A6U2HCZ6"/>
<feature type="transmembrane region" description="Helical" evidence="2">
    <location>
        <begin position="49"/>
        <end position="71"/>
    </location>
</feature>
<feature type="transmembrane region" description="Helical" evidence="2">
    <location>
        <begin position="150"/>
        <end position="168"/>
    </location>
</feature>
<dbReference type="InterPro" id="IPR011701">
    <property type="entry name" value="MFS"/>
</dbReference>
<evidence type="ECO:0000256" key="2">
    <source>
        <dbReference type="SAM" id="Phobius"/>
    </source>
</evidence>
<feature type="transmembrane region" description="Helical" evidence="2">
    <location>
        <begin position="78"/>
        <end position="100"/>
    </location>
</feature>
<comment type="subcellular location">
    <subcellularLocation>
        <location evidence="1">Membrane</location>
        <topology evidence="1">Multi-pass membrane protein</topology>
    </subcellularLocation>
</comment>
<dbReference type="EMBL" id="HBED01041763">
    <property type="protein sequence ID" value="CAD8322598.1"/>
    <property type="molecule type" value="Transcribed_RNA"/>
</dbReference>
<feature type="transmembrane region" description="Helical" evidence="2">
    <location>
        <begin position="278"/>
        <end position="299"/>
    </location>
</feature>
<accession>A0A6U2HCZ6</accession>
<proteinExistence type="predicted"/>
<feature type="domain" description="Major facilitator superfamily (MFS) profile" evidence="3">
    <location>
        <begin position="244"/>
        <end position="471"/>
    </location>
</feature>
<keyword evidence="2" id="KW-0812">Transmembrane</keyword>
<dbReference type="InterPro" id="IPR036259">
    <property type="entry name" value="MFS_trans_sf"/>
</dbReference>
<feature type="transmembrane region" description="Helical" evidence="2">
    <location>
        <begin position="342"/>
        <end position="367"/>
    </location>
</feature>
<dbReference type="GO" id="GO:0016020">
    <property type="term" value="C:membrane"/>
    <property type="evidence" value="ECO:0007669"/>
    <property type="project" value="UniProtKB-SubCell"/>
</dbReference>
<dbReference type="EMBL" id="HBED01041764">
    <property type="protein sequence ID" value="CAD8322599.1"/>
    <property type="molecule type" value="Transcribed_RNA"/>
</dbReference>
<dbReference type="PROSITE" id="PS50850">
    <property type="entry name" value="MFS"/>
    <property type="match status" value="1"/>
</dbReference>
<evidence type="ECO:0000256" key="1">
    <source>
        <dbReference type="ARBA" id="ARBA00004141"/>
    </source>
</evidence>
<keyword evidence="2" id="KW-0472">Membrane</keyword>
<protein>
    <recommendedName>
        <fullName evidence="3">Major facilitator superfamily (MFS) profile domain-containing protein</fullName>
    </recommendedName>
</protein>
<dbReference type="InterPro" id="IPR020846">
    <property type="entry name" value="MFS_dom"/>
</dbReference>
<dbReference type="GO" id="GO:0022857">
    <property type="term" value="F:transmembrane transporter activity"/>
    <property type="evidence" value="ECO:0007669"/>
    <property type="project" value="InterPro"/>
</dbReference>
<feature type="transmembrane region" description="Helical" evidence="2">
    <location>
        <begin position="379"/>
        <end position="401"/>
    </location>
</feature>
<evidence type="ECO:0000259" key="3">
    <source>
        <dbReference type="PROSITE" id="PS50850"/>
    </source>
</evidence>
<reference evidence="5" key="1">
    <citation type="submission" date="2021-01" db="EMBL/GenBank/DDBJ databases">
        <authorList>
            <person name="Corre E."/>
            <person name="Pelletier E."/>
            <person name="Niang G."/>
            <person name="Scheremetjew M."/>
            <person name="Finn R."/>
            <person name="Kale V."/>
            <person name="Holt S."/>
            <person name="Cochrane G."/>
            <person name="Meng A."/>
            <person name="Brown T."/>
            <person name="Cohen L."/>
        </authorList>
    </citation>
    <scope>NUCLEOTIDE SEQUENCE</scope>
    <source>
        <strain evidence="5">CCMP147</strain>
    </source>
</reference>